<sequence length="109" mass="11371">MERLHAILEFPATGARRRLAAVRVRVEDTSRADAAADVVAEKTLTDVEVPAEGGAVEVDLDYPTPGPGSRFTVRAHGSASGSADFATGDFLTTRAVPAAADVRVPLQAI</sequence>
<dbReference type="RefSeq" id="WP_184752105.1">
    <property type="nucleotide sequence ID" value="NZ_BAAAJR010000001.1"/>
</dbReference>
<accession>A0A7X0KW64</accession>
<reference evidence="1 2" key="1">
    <citation type="submission" date="2020-08" db="EMBL/GenBank/DDBJ databases">
        <title>Sequencing the genomes of 1000 actinobacteria strains.</title>
        <authorList>
            <person name="Klenk H.-P."/>
        </authorList>
    </citation>
    <scope>NUCLEOTIDE SEQUENCE [LARGE SCALE GENOMIC DNA]</scope>
    <source>
        <strain evidence="1 2">DSM 12511</strain>
    </source>
</reference>
<evidence type="ECO:0000313" key="1">
    <source>
        <dbReference type="EMBL" id="MBB6392928.1"/>
    </source>
</evidence>
<dbReference type="Proteomes" id="UP000537775">
    <property type="component" value="Unassembled WGS sequence"/>
</dbReference>
<protein>
    <submittedName>
        <fullName evidence="1">Uncharacterized protein</fullName>
    </submittedName>
</protein>
<dbReference type="AlphaFoldDB" id="A0A7X0KW64"/>
<gene>
    <name evidence="1" type="ORF">HD594_003241</name>
</gene>
<dbReference type="EMBL" id="JACHML010000001">
    <property type="protein sequence ID" value="MBB6392928.1"/>
    <property type="molecule type" value="Genomic_DNA"/>
</dbReference>
<name>A0A7X0KW64_9MICO</name>
<keyword evidence="2" id="KW-1185">Reference proteome</keyword>
<comment type="caution">
    <text evidence="1">The sequence shown here is derived from an EMBL/GenBank/DDBJ whole genome shotgun (WGS) entry which is preliminary data.</text>
</comment>
<proteinExistence type="predicted"/>
<organism evidence="1 2">
    <name type="scientific">Microbacterium thalassium</name>
    <dbReference type="NCBI Taxonomy" id="362649"/>
    <lineage>
        <taxon>Bacteria</taxon>
        <taxon>Bacillati</taxon>
        <taxon>Actinomycetota</taxon>
        <taxon>Actinomycetes</taxon>
        <taxon>Micrococcales</taxon>
        <taxon>Microbacteriaceae</taxon>
        <taxon>Microbacterium</taxon>
    </lineage>
</organism>
<evidence type="ECO:0000313" key="2">
    <source>
        <dbReference type="Proteomes" id="UP000537775"/>
    </source>
</evidence>